<name>A0A137P7R4_CONC2</name>
<keyword evidence="5" id="KW-0560">Oxidoreductase</keyword>
<dbReference type="InterPro" id="IPR002401">
    <property type="entry name" value="Cyt_P450_E_grp-I"/>
</dbReference>
<dbReference type="PANTHER" id="PTHR24292:SF102">
    <property type="entry name" value="CYTOCHROME P450 FAMILY-RELATED"/>
    <property type="match status" value="1"/>
</dbReference>
<evidence type="ECO:0000313" key="9">
    <source>
        <dbReference type="EMBL" id="KXN71032.1"/>
    </source>
</evidence>
<comment type="cofactor">
    <cofactor evidence="1 8">
        <name>heme</name>
        <dbReference type="ChEBI" id="CHEBI:30413"/>
    </cofactor>
</comment>
<keyword evidence="10" id="KW-1185">Reference proteome</keyword>
<evidence type="ECO:0000256" key="1">
    <source>
        <dbReference type="ARBA" id="ARBA00001971"/>
    </source>
</evidence>
<evidence type="ECO:0000256" key="8">
    <source>
        <dbReference type="PIRSR" id="PIRSR602401-1"/>
    </source>
</evidence>
<dbReference type="Gene3D" id="1.10.630.10">
    <property type="entry name" value="Cytochrome P450"/>
    <property type="match status" value="1"/>
</dbReference>
<dbReference type="AlphaFoldDB" id="A0A137P7R4"/>
<dbReference type="OrthoDB" id="1470350at2759"/>
<protein>
    <submittedName>
        <fullName evidence="9">Cytochrome P450</fullName>
    </submittedName>
</protein>
<keyword evidence="4 8" id="KW-0479">Metal-binding</keyword>
<evidence type="ECO:0000256" key="6">
    <source>
        <dbReference type="ARBA" id="ARBA00023004"/>
    </source>
</evidence>
<proteinExistence type="inferred from homology"/>
<evidence type="ECO:0000313" key="10">
    <source>
        <dbReference type="Proteomes" id="UP000070444"/>
    </source>
</evidence>
<dbReference type="EMBL" id="KQ964486">
    <property type="protein sequence ID" value="KXN71032.1"/>
    <property type="molecule type" value="Genomic_DNA"/>
</dbReference>
<organism evidence="9 10">
    <name type="scientific">Conidiobolus coronatus (strain ATCC 28846 / CBS 209.66 / NRRL 28638)</name>
    <name type="common">Delacroixia coronata</name>
    <dbReference type="NCBI Taxonomy" id="796925"/>
    <lineage>
        <taxon>Eukaryota</taxon>
        <taxon>Fungi</taxon>
        <taxon>Fungi incertae sedis</taxon>
        <taxon>Zoopagomycota</taxon>
        <taxon>Entomophthoromycotina</taxon>
        <taxon>Entomophthoromycetes</taxon>
        <taxon>Entomophthorales</taxon>
        <taxon>Ancylistaceae</taxon>
        <taxon>Conidiobolus</taxon>
    </lineage>
</organism>
<dbReference type="PRINTS" id="PR00385">
    <property type="entry name" value="P450"/>
</dbReference>
<reference evidence="9 10" key="1">
    <citation type="journal article" date="2015" name="Genome Biol. Evol.">
        <title>Phylogenomic analyses indicate that early fungi evolved digesting cell walls of algal ancestors of land plants.</title>
        <authorList>
            <person name="Chang Y."/>
            <person name="Wang S."/>
            <person name="Sekimoto S."/>
            <person name="Aerts A.L."/>
            <person name="Choi C."/>
            <person name="Clum A."/>
            <person name="LaButti K.M."/>
            <person name="Lindquist E.A."/>
            <person name="Yee Ngan C."/>
            <person name="Ohm R.A."/>
            <person name="Salamov A.A."/>
            <person name="Grigoriev I.V."/>
            <person name="Spatafora J.W."/>
            <person name="Berbee M.L."/>
        </authorList>
    </citation>
    <scope>NUCLEOTIDE SEQUENCE [LARGE SCALE GENOMIC DNA]</scope>
    <source>
        <strain evidence="9 10">NRRL 28638</strain>
    </source>
</reference>
<dbReference type="Proteomes" id="UP000070444">
    <property type="component" value="Unassembled WGS sequence"/>
</dbReference>
<dbReference type="Pfam" id="PF00067">
    <property type="entry name" value="p450"/>
    <property type="match status" value="1"/>
</dbReference>
<dbReference type="OMA" id="FAMYELR"/>
<dbReference type="InterPro" id="IPR001128">
    <property type="entry name" value="Cyt_P450"/>
</dbReference>
<dbReference type="InterPro" id="IPR050476">
    <property type="entry name" value="Insect_CytP450_Detox"/>
</dbReference>
<dbReference type="PRINTS" id="PR00463">
    <property type="entry name" value="EP450I"/>
</dbReference>
<dbReference type="PANTHER" id="PTHR24292">
    <property type="entry name" value="CYTOCHROME P450"/>
    <property type="match status" value="1"/>
</dbReference>
<dbReference type="STRING" id="796925.A0A137P7R4"/>
<keyword evidence="6 8" id="KW-0408">Iron</keyword>
<comment type="similarity">
    <text evidence="2">Belongs to the cytochrome P450 family.</text>
</comment>
<dbReference type="InterPro" id="IPR036396">
    <property type="entry name" value="Cyt_P450_sf"/>
</dbReference>
<dbReference type="GO" id="GO:0020037">
    <property type="term" value="F:heme binding"/>
    <property type="evidence" value="ECO:0007669"/>
    <property type="project" value="InterPro"/>
</dbReference>
<feature type="binding site" description="axial binding residue" evidence="8">
    <location>
        <position position="437"/>
    </location>
    <ligand>
        <name>heme</name>
        <dbReference type="ChEBI" id="CHEBI:30413"/>
    </ligand>
    <ligandPart>
        <name>Fe</name>
        <dbReference type="ChEBI" id="CHEBI:18248"/>
    </ligandPart>
</feature>
<keyword evidence="7" id="KW-0503">Monooxygenase</keyword>
<evidence type="ECO:0000256" key="2">
    <source>
        <dbReference type="ARBA" id="ARBA00010617"/>
    </source>
</evidence>
<keyword evidence="3 8" id="KW-0349">Heme</keyword>
<gene>
    <name evidence="9" type="ORF">CONCODRAFT_154349</name>
</gene>
<evidence type="ECO:0000256" key="7">
    <source>
        <dbReference type="ARBA" id="ARBA00023033"/>
    </source>
</evidence>
<dbReference type="GO" id="GO:0016705">
    <property type="term" value="F:oxidoreductase activity, acting on paired donors, with incorporation or reduction of molecular oxygen"/>
    <property type="evidence" value="ECO:0007669"/>
    <property type="project" value="InterPro"/>
</dbReference>
<dbReference type="GO" id="GO:0004497">
    <property type="term" value="F:monooxygenase activity"/>
    <property type="evidence" value="ECO:0007669"/>
    <property type="project" value="UniProtKB-KW"/>
</dbReference>
<sequence length="495" mass="57780">MYLIAILIVAITYLVLKWRNFYKKPKEWEHIPSVSLWGELYRLFTDPQPIDVAFEKYTLPILDDFGLATFCDLAKGYTLFVTNPGALKEIFKNTDIFVKEPFAEKNETLFIEHFGEQQVVNANGEDWKRYRKIMNPIFNQSWKPELFGECFNQVIEEWDRLEGKDILIHDQIQRMTLDVMGKAFFDFDFESVKNPESKLYKIYHDITSGLFSNILYLVLPVLDHIPYLKRYDLHAKVAEYNKFVDDLIESRKKQILNGEAHKDNLLTQFVQASMPSSEKDAVMTDRELRDNLKIFFVAGHDTTANTITAIIYYLSRYPEVQDKLRSEIIEVMGEPECVRVPTVDELKQMNYLNMVIKESTRCMSAAPAAQRRTTKSFTLSNGVEIPEGKTVTLHMWGLFHNPKYFPEPNKFDPERFRDPNCEANKSWIPFITGARTCIGMSFSLMEQRVTLAMLLQTYTFKISPGHPDYERLRLPVMGFPKPTDFKVDLIRRIPN</sequence>
<evidence type="ECO:0000256" key="5">
    <source>
        <dbReference type="ARBA" id="ARBA00023002"/>
    </source>
</evidence>
<dbReference type="GO" id="GO:0005506">
    <property type="term" value="F:iron ion binding"/>
    <property type="evidence" value="ECO:0007669"/>
    <property type="project" value="InterPro"/>
</dbReference>
<dbReference type="SUPFAM" id="SSF48264">
    <property type="entry name" value="Cytochrome P450"/>
    <property type="match status" value="1"/>
</dbReference>
<evidence type="ECO:0000256" key="4">
    <source>
        <dbReference type="ARBA" id="ARBA00022723"/>
    </source>
</evidence>
<accession>A0A137P7R4</accession>
<evidence type="ECO:0000256" key="3">
    <source>
        <dbReference type="ARBA" id="ARBA00022617"/>
    </source>
</evidence>